<dbReference type="PROSITE" id="PS51419">
    <property type="entry name" value="RAB"/>
    <property type="match status" value="1"/>
</dbReference>
<dbReference type="Pfam" id="PF00071">
    <property type="entry name" value="Ras"/>
    <property type="match status" value="1"/>
</dbReference>
<dbReference type="SMART" id="SM00173">
    <property type="entry name" value="RAS"/>
    <property type="match status" value="1"/>
</dbReference>
<dbReference type="InterPro" id="IPR001806">
    <property type="entry name" value="Small_GTPase"/>
</dbReference>
<keyword evidence="3" id="KW-1185">Reference proteome</keyword>
<dbReference type="EMBL" id="JAPFFF010000005">
    <property type="protein sequence ID" value="KAK8889671.1"/>
    <property type="molecule type" value="Genomic_DNA"/>
</dbReference>
<evidence type="ECO:0000313" key="2">
    <source>
        <dbReference type="EMBL" id="KAK8889671.1"/>
    </source>
</evidence>
<evidence type="ECO:0000313" key="3">
    <source>
        <dbReference type="Proteomes" id="UP001470230"/>
    </source>
</evidence>
<dbReference type="PANTHER" id="PTHR47978">
    <property type="match status" value="1"/>
</dbReference>
<dbReference type="PRINTS" id="PR00449">
    <property type="entry name" value="RASTRNSFRMNG"/>
</dbReference>
<dbReference type="SMART" id="SM00177">
    <property type="entry name" value="ARF"/>
    <property type="match status" value="1"/>
</dbReference>
<dbReference type="PROSITE" id="PS51417">
    <property type="entry name" value="ARF"/>
    <property type="match status" value="1"/>
</dbReference>
<dbReference type="NCBIfam" id="TIGR00231">
    <property type="entry name" value="small_GTP"/>
    <property type="match status" value="1"/>
</dbReference>
<accession>A0ABR2KFW6</accession>
<gene>
    <name evidence="2" type="ORF">M9Y10_034424</name>
</gene>
<keyword evidence="1" id="KW-0547">Nucleotide-binding</keyword>
<organism evidence="2 3">
    <name type="scientific">Tritrichomonas musculus</name>
    <dbReference type="NCBI Taxonomy" id="1915356"/>
    <lineage>
        <taxon>Eukaryota</taxon>
        <taxon>Metamonada</taxon>
        <taxon>Parabasalia</taxon>
        <taxon>Tritrichomonadida</taxon>
        <taxon>Tritrichomonadidae</taxon>
        <taxon>Tritrichomonas</taxon>
    </lineage>
</organism>
<dbReference type="PROSITE" id="PS51420">
    <property type="entry name" value="RHO"/>
    <property type="match status" value="1"/>
</dbReference>
<dbReference type="SMART" id="SM00176">
    <property type="entry name" value="RAN"/>
    <property type="match status" value="1"/>
</dbReference>
<dbReference type="InterPro" id="IPR027417">
    <property type="entry name" value="P-loop_NTPase"/>
</dbReference>
<protein>
    <submittedName>
        <fullName evidence="2">Ras- protein Rab-18</fullName>
    </submittedName>
</protein>
<proteinExistence type="predicted"/>
<name>A0ABR2KFW6_9EUKA</name>
<dbReference type="Gene3D" id="3.40.50.300">
    <property type="entry name" value="P-loop containing nucleotide triphosphate hydrolases"/>
    <property type="match status" value="1"/>
</dbReference>
<sequence length="203" mass="23272">MKIHFSKQYKIILLGDSGVGKTSIVNRYIKGEYDEKSLATIGVEIQQLFLTNGNERIKFNIWDTSGQEKYHSLAPQYYRNIDGVILVYDITRISSLQNLKDFWIHQLFKYAQNKYHMVIVGNKLDLKNECDSNNLVTTEMGQKIARAYSTIFVEASAKTGEHVQNAFDEFINRIISDNIEIPQEKNVDLRITEESDGGFASCC</sequence>
<dbReference type="Proteomes" id="UP001470230">
    <property type="component" value="Unassembled WGS sequence"/>
</dbReference>
<dbReference type="CDD" id="cd00154">
    <property type="entry name" value="Rab"/>
    <property type="match status" value="1"/>
</dbReference>
<reference evidence="2 3" key="1">
    <citation type="submission" date="2024-04" db="EMBL/GenBank/DDBJ databases">
        <title>Tritrichomonas musculus Genome.</title>
        <authorList>
            <person name="Alves-Ferreira E."/>
            <person name="Grigg M."/>
            <person name="Lorenzi H."/>
            <person name="Galac M."/>
        </authorList>
    </citation>
    <scope>NUCLEOTIDE SEQUENCE [LARGE SCALE GENOMIC DNA]</scope>
    <source>
        <strain evidence="2 3">EAF2021</strain>
    </source>
</reference>
<dbReference type="PROSITE" id="PS51421">
    <property type="entry name" value="RAS"/>
    <property type="match status" value="1"/>
</dbReference>
<dbReference type="SUPFAM" id="SSF52540">
    <property type="entry name" value="P-loop containing nucleoside triphosphate hydrolases"/>
    <property type="match status" value="1"/>
</dbReference>
<dbReference type="SMART" id="SM00175">
    <property type="entry name" value="RAB"/>
    <property type="match status" value="1"/>
</dbReference>
<dbReference type="InterPro" id="IPR005225">
    <property type="entry name" value="Small_GTP-bd"/>
</dbReference>
<evidence type="ECO:0000256" key="1">
    <source>
        <dbReference type="ARBA" id="ARBA00022741"/>
    </source>
</evidence>
<dbReference type="SMART" id="SM00174">
    <property type="entry name" value="RHO"/>
    <property type="match status" value="1"/>
</dbReference>
<comment type="caution">
    <text evidence="2">The sequence shown here is derived from an EMBL/GenBank/DDBJ whole genome shotgun (WGS) entry which is preliminary data.</text>
</comment>